<dbReference type="Proteomes" id="UP000251584">
    <property type="component" value="Unassembled WGS sequence"/>
</dbReference>
<dbReference type="AlphaFoldDB" id="A0A2X2WJ11"/>
<proteinExistence type="predicted"/>
<accession>A0A2X2WJ11</accession>
<dbReference type="EMBL" id="UAVY01000010">
    <property type="protein sequence ID" value="SQB40414.1"/>
    <property type="molecule type" value="Genomic_DNA"/>
</dbReference>
<organism evidence="1 2">
    <name type="scientific">Citrobacter koseri</name>
    <name type="common">Citrobacter diversus</name>
    <dbReference type="NCBI Taxonomy" id="545"/>
    <lineage>
        <taxon>Bacteria</taxon>
        <taxon>Pseudomonadati</taxon>
        <taxon>Pseudomonadota</taxon>
        <taxon>Gammaproteobacteria</taxon>
        <taxon>Enterobacterales</taxon>
        <taxon>Enterobacteriaceae</taxon>
        <taxon>Citrobacter</taxon>
    </lineage>
</organism>
<sequence>MLPFGFTPRSTMLPGGGAICAKVSFTSREGPFCATTGASAPGTPGITWPTAAPAFLAQALSALALAQH</sequence>
<name>A0A2X2WJ11_CITKO</name>
<reference evidence="1 2" key="1">
    <citation type="submission" date="2018-06" db="EMBL/GenBank/DDBJ databases">
        <authorList>
            <consortium name="Pathogen Informatics"/>
            <person name="Doyle S."/>
        </authorList>
    </citation>
    <scope>NUCLEOTIDE SEQUENCE [LARGE SCALE GENOMIC DNA]</scope>
    <source>
        <strain evidence="1 2">NCTC10786</strain>
    </source>
</reference>
<protein>
    <submittedName>
        <fullName evidence="1">Uncharacterized protein</fullName>
    </submittedName>
</protein>
<evidence type="ECO:0000313" key="2">
    <source>
        <dbReference type="Proteomes" id="UP000251584"/>
    </source>
</evidence>
<gene>
    <name evidence="1" type="ORF">NCTC10786_05515</name>
</gene>
<evidence type="ECO:0000313" key="1">
    <source>
        <dbReference type="EMBL" id="SQB40414.1"/>
    </source>
</evidence>